<comment type="caution">
    <text evidence="1">The sequence shown here is derived from an EMBL/GenBank/DDBJ whole genome shotgun (WGS) entry which is preliminary data.</text>
</comment>
<dbReference type="AlphaFoldDB" id="A0A1X2B0W9"/>
<reference evidence="1 2" key="1">
    <citation type="submission" date="2016-01" db="EMBL/GenBank/DDBJ databases">
        <title>The new phylogeny of the genus Mycobacterium.</title>
        <authorList>
            <person name="Tarcisio F."/>
            <person name="Conor M."/>
            <person name="Antonella G."/>
            <person name="Elisabetta G."/>
            <person name="Giulia F.S."/>
            <person name="Sara T."/>
            <person name="Anna F."/>
            <person name="Clotilde B."/>
            <person name="Roberto B."/>
            <person name="Veronica D.S."/>
            <person name="Fabio R."/>
            <person name="Monica P."/>
            <person name="Olivier J."/>
            <person name="Enrico T."/>
            <person name="Nicola S."/>
        </authorList>
    </citation>
    <scope>NUCLEOTIDE SEQUENCE [LARGE SCALE GENOMIC DNA]</scope>
    <source>
        <strain evidence="1 2">DSM 45176</strain>
    </source>
</reference>
<dbReference type="GeneID" id="93497741"/>
<accession>A0A1X2B0W9</accession>
<protein>
    <submittedName>
        <fullName evidence="1">Uncharacterized protein</fullName>
    </submittedName>
</protein>
<dbReference type="Proteomes" id="UP000193087">
    <property type="component" value="Unassembled WGS sequence"/>
</dbReference>
<name>A0A1X2B0W9_9MYCO</name>
<evidence type="ECO:0000313" key="1">
    <source>
        <dbReference type="EMBL" id="ORW56979.1"/>
    </source>
</evidence>
<sequence length="121" mass="13620">MSGDEFSLWYSDSVTGSYDCVDRIVFNAFFSLGHNLGGFRTWWRWLHGGSDEGLDNTHLMRVVGRFERRVKVWGAAKSVACDLFARPASASTVLPRSVWPAGRHARAVCHRLGLCGHRIPR</sequence>
<dbReference type="OrthoDB" id="5415775at2"/>
<keyword evidence="2" id="KW-1185">Reference proteome</keyword>
<proteinExistence type="predicted"/>
<dbReference type="RefSeq" id="WP_085253363.1">
    <property type="nucleotide sequence ID" value="NZ_CAJMWI010000007.1"/>
</dbReference>
<organism evidence="1 2">
    <name type="scientific">Mycobacterium riyadhense</name>
    <dbReference type="NCBI Taxonomy" id="486698"/>
    <lineage>
        <taxon>Bacteria</taxon>
        <taxon>Bacillati</taxon>
        <taxon>Actinomycetota</taxon>
        <taxon>Actinomycetes</taxon>
        <taxon>Mycobacteriales</taxon>
        <taxon>Mycobacteriaceae</taxon>
        <taxon>Mycobacterium</taxon>
    </lineage>
</organism>
<dbReference type="EMBL" id="LQPQ01000253">
    <property type="protein sequence ID" value="ORW56979.1"/>
    <property type="molecule type" value="Genomic_DNA"/>
</dbReference>
<evidence type="ECO:0000313" key="2">
    <source>
        <dbReference type="Proteomes" id="UP000193087"/>
    </source>
</evidence>
<gene>
    <name evidence="1" type="ORF">AWC22_00750</name>
</gene>